<evidence type="ECO:0000256" key="9">
    <source>
        <dbReference type="ARBA" id="ARBA00023069"/>
    </source>
</evidence>
<keyword evidence="7" id="KW-0744">Spermatogenesis</keyword>
<evidence type="ECO:0000259" key="16">
    <source>
        <dbReference type="Pfam" id="PF24667"/>
    </source>
</evidence>
<evidence type="ECO:0000256" key="5">
    <source>
        <dbReference type="ARBA" id="ARBA00022782"/>
    </source>
</evidence>
<dbReference type="InterPro" id="IPR056292">
    <property type="entry name" value="DRC7_C"/>
</dbReference>
<dbReference type="SUPFAM" id="SSF54001">
    <property type="entry name" value="Cysteine proteinases"/>
    <property type="match status" value="1"/>
</dbReference>
<gene>
    <name evidence="18" type="ORF">chiPu_0010611</name>
</gene>
<dbReference type="OMA" id="CRDDYIT"/>
<reference evidence="18 19" key="1">
    <citation type="journal article" date="2018" name="Nat. Ecol. Evol.">
        <title>Shark genomes provide insights into elasmobranch evolution and the origin of vertebrates.</title>
        <authorList>
            <person name="Hara Y"/>
            <person name="Yamaguchi K"/>
            <person name="Onimaru K"/>
            <person name="Kadota M"/>
            <person name="Koyanagi M"/>
            <person name="Keeley SD"/>
            <person name="Tatsumi K"/>
            <person name="Tanaka K"/>
            <person name="Motone F"/>
            <person name="Kageyama Y"/>
            <person name="Nozu R"/>
            <person name="Adachi N"/>
            <person name="Nishimura O"/>
            <person name="Nakagawa R"/>
            <person name="Tanegashima C"/>
            <person name="Kiyatake I"/>
            <person name="Matsumoto R"/>
            <person name="Murakumo K"/>
            <person name="Nishida K"/>
            <person name="Terakita A"/>
            <person name="Kuratani S"/>
            <person name="Sato K"/>
            <person name="Hyodo S Kuraku.S."/>
        </authorList>
    </citation>
    <scope>NUCLEOTIDE SEQUENCE [LARGE SCALE GENOMIC DNA]</scope>
</reference>
<dbReference type="InterPro" id="IPR056290">
    <property type="entry name" value="CEPT76/DRC7_peptidase-like_dom"/>
</dbReference>
<dbReference type="GO" id="GO:0030317">
    <property type="term" value="P:flagellated sperm motility"/>
    <property type="evidence" value="ECO:0007669"/>
    <property type="project" value="TreeGrafter"/>
</dbReference>
<evidence type="ECO:0000256" key="13">
    <source>
        <dbReference type="ARBA" id="ARBA00031733"/>
    </source>
</evidence>
<evidence type="ECO:0000259" key="15">
    <source>
        <dbReference type="Pfam" id="PF24656"/>
    </source>
</evidence>
<dbReference type="GO" id="GO:0007283">
    <property type="term" value="P:spermatogenesis"/>
    <property type="evidence" value="ECO:0007669"/>
    <property type="project" value="UniProtKB-KW"/>
</dbReference>
<proteinExistence type="inferred from homology"/>
<evidence type="ECO:0000256" key="4">
    <source>
        <dbReference type="ARBA" id="ARBA00022490"/>
    </source>
</evidence>
<evidence type="ECO:0000256" key="1">
    <source>
        <dbReference type="ARBA" id="ARBA00004611"/>
    </source>
</evidence>
<evidence type="ECO:0000256" key="10">
    <source>
        <dbReference type="ARBA" id="ARBA00023212"/>
    </source>
</evidence>
<evidence type="ECO:0000313" key="19">
    <source>
        <dbReference type="Proteomes" id="UP000287033"/>
    </source>
</evidence>
<evidence type="ECO:0000256" key="6">
    <source>
        <dbReference type="ARBA" id="ARBA00022846"/>
    </source>
</evidence>
<comment type="similarity">
    <text evidence="2">Belongs to the DRC7 family.</text>
</comment>
<dbReference type="GO" id="GO:0031514">
    <property type="term" value="C:motile cilium"/>
    <property type="evidence" value="ECO:0007669"/>
    <property type="project" value="TreeGrafter"/>
</dbReference>
<evidence type="ECO:0000256" key="14">
    <source>
        <dbReference type="SAM" id="Coils"/>
    </source>
</evidence>
<keyword evidence="19" id="KW-1185">Reference proteome</keyword>
<dbReference type="AlphaFoldDB" id="A0A401SP48"/>
<evidence type="ECO:0000256" key="3">
    <source>
        <dbReference type="ARBA" id="ARBA00021303"/>
    </source>
</evidence>
<dbReference type="Pfam" id="PF24656">
    <property type="entry name" value="CEPT76_peptidase"/>
    <property type="match status" value="1"/>
</dbReference>
<sequence length="838" mass="99713">MDLLEESDEDVFRDEDEKVSKKGKFRVSAPKVDQLELLSLEIGTLSYPKSYQVNTPKEEKMLHYAENFRRQYIYLYPDRKPLLLNPLNECRVEKFVSTTLRPTLLKHEELYNWKDCAQFVADFLIVDPLDPINDVPEYLFSPTTFLKRQKGNCFDFSNLLCSLLIGTGYDTYCVSGYAVKEMCLVDETREICPLLKESDQINKEQEKPPMKKYSVKPVRELKSKFEMKQEARRLAEEKAEEERKQKELDYLADLKIKGTHDVMHGLRVHCWVLVLSGKREVPENFFIDPFTGNSYETTNERFLGIESIWNHRNYWVNMQDCKFGCKNVVFDLGDPVKWEYMLPDSDNSQVVLPESYEYLVDEVDDDDEKELEKIFDMPPSWVQPIVIPVKDIETRCPKGEKIIQYKKANLEKYAPYLNIDGMVKRLIEYEDIECTSFVKVTEWYANRKDMLERIERNMRTRTITEHFKNGRYMAVKRHIYRSSEPETDRTLKYNSRLRVDGLVSRVETPAEMTEKFKNRPDFLIYRQTIFAKRMRKVRLPGVFHLNYRTILKITERFARNRKKPAHEDVAEQVFLITAEHIHLTYHREDDRITALKREFALPPNLMQKDDQEINMEQIVVTFEVDPLAKPCKNVVLYQTMMDLLKTQAASMQSVRDSEHEIREFLKDRAAERKANELIISVYDTERNEKAKEHRKEQLRLEEEQRLRRAEEELDYLAPFLARLGQPRRITKKVAMTLRNDCLTDMKQRLIDKANLIQARFEKEAMELQNKQQWYQQNQIFMTKEDEQAYLAYCSEAMFRIHILEMRLNKHKETAPIKYLELEEKIRKDPRLAKKLKNC</sequence>
<keyword evidence="8 14" id="KW-0175">Coiled coil</keyword>
<keyword evidence="4" id="KW-0963">Cytoplasm</keyword>
<feature type="domain" description="Dynein regulatory complex subunit 7 C-terminal" evidence="17">
    <location>
        <begin position="728"/>
        <end position="833"/>
    </location>
</feature>
<keyword evidence="9" id="KW-0969">Cilium</keyword>
<evidence type="ECO:0000256" key="7">
    <source>
        <dbReference type="ARBA" id="ARBA00022871"/>
    </source>
</evidence>
<evidence type="ECO:0000256" key="11">
    <source>
        <dbReference type="ARBA" id="ARBA00023273"/>
    </source>
</evidence>
<evidence type="ECO:0000259" key="17">
    <source>
        <dbReference type="Pfam" id="PF24671"/>
    </source>
</evidence>
<feature type="domain" description="CEP76/DRC7 peptidase-like" evidence="15">
    <location>
        <begin position="268"/>
        <end position="341"/>
    </location>
</feature>
<comment type="subcellular location">
    <subcellularLocation>
        <location evidence="1">Cytoplasm</location>
        <location evidence="1">Cytoskeleton</location>
        <location evidence="1">Flagellum axoneme</location>
    </subcellularLocation>
</comment>
<dbReference type="OrthoDB" id="10262874at2759"/>
<dbReference type="PANTHER" id="PTHR35249">
    <property type="entry name" value="DYNEIN REGULATORY COMPLEX SUBUNIT 7"/>
    <property type="match status" value="1"/>
</dbReference>
<dbReference type="Pfam" id="PF24667">
    <property type="entry name" value="MORN_DRC7"/>
    <property type="match status" value="1"/>
</dbReference>
<keyword evidence="6" id="KW-0282">Flagellum</keyword>
<evidence type="ECO:0000313" key="18">
    <source>
        <dbReference type="EMBL" id="GCC32151.1"/>
    </source>
</evidence>
<dbReference type="STRING" id="137246.A0A401SP48"/>
<dbReference type="PANTHER" id="PTHR35249:SF2">
    <property type="entry name" value="DYNEIN REGULATORY COMPLEX SUBUNIT 7"/>
    <property type="match status" value="1"/>
</dbReference>
<evidence type="ECO:0000256" key="8">
    <source>
        <dbReference type="ARBA" id="ARBA00023054"/>
    </source>
</evidence>
<dbReference type="InterPro" id="IPR056291">
    <property type="entry name" value="MORN_DRC7"/>
</dbReference>
<feature type="coiled-coil region" evidence="14">
    <location>
        <begin position="218"/>
        <end position="248"/>
    </location>
</feature>
<name>A0A401SP48_CHIPU</name>
<evidence type="ECO:0000256" key="12">
    <source>
        <dbReference type="ARBA" id="ARBA00031627"/>
    </source>
</evidence>
<dbReference type="EMBL" id="BEZZ01000416">
    <property type="protein sequence ID" value="GCC32151.1"/>
    <property type="molecule type" value="Genomic_DNA"/>
</dbReference>
<dbReference type="GO" id="GO:0030154">
    <property type="term" value="P:cell differentiation"/>
    <property type="evidence" value="ECO:0007669"/>
    <property type="project" value="UniProtKB-KW"/>
</dbReference>
<keyword evidence="5" id="KW-0221">Differentiation</keyword>
<keyword evidence="11" id="KW-0966">Cell projection</keyword>
<feature type="domain" description="Dynein regulatory complex subunit 7 MORN" evidence="16">
    <location>
        <begin position="397"/>
        <end position="680"/>
    </location>
</feature>
<dbReference type="InterPro" id="IPR038765">
    <property type="entry name" value="Papain-like_cys_pep_sf"/>
</dbReference>
<dbReference type="Proteomes" id="UP000287033">
    <property type="component" value="Unassembled WGS sequence"/>
</dbReference>
<dbReference type="Pfam" id="PF24671">
    <property type="entry name" value="DRC7_C"/>
    <property type="match status" value="1"/>
</dbReference>
<protein>
    <recommendedName>
        <fullName evidence="3">Dynein regulatory complex subunit 7</fullName>
    </recommendedName>
    <alternativeName>
        <fullName evidence="12">Coiled-coil domain-containing protein 135</fullName>
    </alternativeName>
    <alternativeName>
        <fullName evidence="13">Coiled-coil domain-containing protein lobo homolog</fullName>
    </alternativeName>
</protein>
<dbReference type="InterPro" id="IPR033551">
    <property type="entry name" value="DRC7/lobo"/>
</dbReference>
<accession>A0A401SP48</accession>
<keyword evidence="10" id="KW-0206">Cytoskeleton</keyword>
<organism evidence="18 19">
    <name type="scientific">Chiloscyllium punctatum</name>
    <name type="common">Brownbanded bambooshark</name>
    <name type="synonym">Hemiscyllium punctatum</name>
    <dbReference type="NCBI Taxonomy" id="137246"/>
    <lineage>
        <taxon>Eukaryota</taxon>
        <taxon>Metazoa</taxon>
        <taxon>Chordata</taxon>
        <taxon>Craniata</taxon>
        <taxon>Vertebrata</taxon>
        <taxon>Chondrichthyes</taxon>
        <taxon>Elasmobranchii</taxon>
        <taxon>Galeomorphii</taxon>
        <taxon>Galeoidea</taxon>
        <taxon>Orectolobiformes</taxon>
        <taxon>Hemiscylliidae</taxon>
        <taxon>Chiloscyllium</taxon>
    </lineage>
</organism>
<comment type="caution">
    <text evidence="18">The sequence shown here is derived from an EMBL/GenBank/DDBJ whole genome shotgun (WGS) entry which is preliminary data.</text>
</comment>
<evidence type="ECO:0000256" key="2">
    <source>
        <dbReference type="ARBA" id="ARBA00010738"/>
    </source>
</evidence>